<protein>
    <submittedName>
        <fullName evidence="1">Uncharacterized protein</fullName>
    </submittedName>
</protein>
<organism evidence="1 2">
    <name type="scientific">Acidisoma silvae</name>
    <dbReference type="NCBI Taxonomy" id="2802396"/>
    <lineage>
        <taxon>Bacteria</taxon>
        <taxon>Pseudomonadati</taxon>
        <taxon>Pseudomonadota</taxon>
        <taxon>Alphaproteobacteria</taxon>
        <taxon>Acetobacterales</taxon>
        <taxon>Acidocellaceae</taxon>
        <taxon>Acidisoma</taxon>
    </lineage>
</organism>
<dbReference type="Proteomes" id="UP000708298">
    <property type="component" value="Unassembled WGS sequence"/>
</dbReference>
<dbReference type="AlphaFoldDB" id="A0A963YVH5"/>
<reference evidence="1" key="1">
    <citation type="journal article" date="2021" name="Microorganisms">
        <title>Acidisoma silvae sp. nov. and Acidisomacellulosilytica sp. nov., Two Acidophilic Bacteria Isolated from Decaying Wood, Hydrolyzing Cellulose and Producing Poly-3-hydroxybutyrate.</title>
        <authorList>
            <person name="Mieszkin S."/>
            <person name="Pouder E."/>
            <person name="Uroz S."/>
            <person name="Simon-Colin C."/>
            <person name="Alain K."/>
        </authorList>
    </citation>
    <scope>NUCLEOTIDE SEQUENCE</scope>
    <source>
        <strain evidence="1">HW T2.11</strain>
    </source>
</reference>
<dbReference type="RefSeq" id="WP_227323510.1">
    <property type="nucleotide sequence ID" value="NZ_JAESVB010000019.1"/>
</dbReference>
<name>A0A963YVH5_9PROT</name>
<reference evidence="1" key="2">
    <citation type="submission" date="2021-01" db="EMBL/GenBank/DDBJ databases">
        <authorList>
            <person name="Mieszkin S."/>
            <person name="Pouder E."/>
            <person name="Alain K."/>
        </authorList>
    </citation>
    <scope>NUCLEOTIDE SEQUENCE</scope>
    <source>
        <strain evidence="1">HW T2.11</strain>
    </source>
</reference>
<comment type="caution">
    <text evidence="1">The sequence shown here is derived from an EMBL/GenBank/DDBJ whole genome shotgun (WGS) entry which is preliminary data.</text>
</comment>
<evidence type="ECO:0000313" key="2">
    <source>
        <dbReference type="Proteomes" id="UP000708298"/>
    </source>
</evidence>
<accession>A0A963YVH5</accession>
<gene>
    <name evidence="1" type="ORF">ASILVAE211_21915</name>
</gene>
<dbReference type="EMBL" id="JAESVB010000019">
    <property type="protein sequence ID" value="MCB8877864.1"/>
    <property type="molecule type" value="Genomic_DNA"/>
</dbReference>
<proteinExistence type="predicted"/>
<evidence type="ECO:0000313" key="1">
    <source>
        <dbReference type="EMBL" id="MCB8877864.1"/>
    </source>
</evidence>
<keyword evidence="2" id="KW-1185">Reference proteome</keyword>
<sequence>MRRTTSASNAMPGRPSRIAIKVFLLTSRLGVPWSAGSMPISETVPIWFIGQSFTNAIAGAVAGMTSVARDSANGAFRERGSRWPNGFSVSGDEITACFAAFPSTRDGSAARFLR</sequence>